<dbReference type="InterPro" id="IPR054896">
    <property type="entry name" value="LycopCyc"/>
</dbReference>
<dbReference type="GO" id="GO:0016705">
    <property type="term" value="F:oxidoreductase activity, acting on paired donors, with incorporation or reduction of molecular oxygen"/>
    <property type="evidence" value="ECO:0007669"/>
    <property type="project" value="InterPro"/>
</dbReference>
<dbReference type="GO" id="GO:0016117">
    <property type="term" value="P:carotenoid biosynthetic process"/>
    <property type="evidence" value="ECO:0007669"/>
    <property type="project" value="UniProtKB-KW"/>
</dbReference>
<evidence type="ECO:0000256" key="1">
    <source>
        <dbReference type="ARBA" id="ARBA00006599"/>
    </source>
</evidence>
<dbReference type="Gene3D" id="3.50.50.60">
    <property type="entry name" value="FAD/NAD(P)-binding domain"/>
    <property type="match status" value="1"/>
</dbReference>
<dbReference type="STRING" id="59922.P9303_23511"/>
<dbReference type="InterPro" id="IPR036188">
    <property type="entry name" value="FAD/NAD-bd_sf"/>
</dbReference>
<protein>
    <submittedName>
        <fullName evidence="4">Putative lycopene epsilon cyclase</fullName>
    </submittedName>
</protein>
<dbReference type="BioCyc" id="PMAR59922:G1G80-2068-MONOMER"/>
<dbReference type="HOGENOM" id="CLU_032956_1_0_3"/>
<keyword evidence="3" id="KW-0520">NAD</keyword>
<sequence length="426" mass="47034">MTEAVVDVLVLGAGPAALAIAAAMGKEGLQVSALTVGNPREPWPYTYGIWGDEVDAFDMGHLLEHRWSNTVSFFGPGASDPNADANRPSLHHRDYGLFDKIKLQEHWLQQCEAAGLTWHQGLATDLAVDATVSTVTTAEGLELQARLVVDATGYKPVFLRHIDHGPVAVQTCFGVVGRFNKPPVEPGQFVLMDYRCDHLSPAEKAEPPTFLYAMDFGGGCFFLEETSLGLAPPVSLETLRSRLERRLAHQGLTITELQHEELGYFLPMNLPLPDLQQPLLGFGGSAAMVHPASGYLVGSMLRRAPYVAKAVAEAMADPVAGPAVLAAAGWETLWPKELRRKHALYQFGLEKLMRFKEPQLRDFFISFFALPSDEWYGFLTNTLSLRELVAAMVNMFVSAPWSVRWGLMGMQGRELKLLSRFLFPPR</sequence>
<keyword evidence="2" id="KW-0125">Carotenoid biosynthesis</keyword>
<dbReference type="Proteomes" id="UP000002274">
    <property type="component" value="Chromosome"/>
</dbReference>
<dbReference type="PANTHER" id="PTHR39757:SF5">
    <property type="entry name" value="OS02G0190600 PROTEIN"/>
    <property type="match status" value="1"/>
</dbReference>
<evidence type="ECO:0000313" key="4">
    <source>
        <dbReference type="EMBL" id="ABM79086.1"/>
    </source>
</evidence>
<dbReference type="KEGG" id="pmf:P9303_23511"/>
<dbReference type="Pfam" id="PF05834">
    <property type="entry name" value="Lycopene_cycl"/>
    <property type="match status" value="1"/>
</dbReference>
<evidence type="ECO:0000256" key="3">
    <source>
        <dbReference type="ARBA" id="ARBA00023027"/>
    </source>
</evidence>
<dbReference type="PANTHER" id="PTHR39757">
    <property type="match status" value="1"/>
</dbReference>
<proteinExistence type="inferred from homology"/>
<dbReference type="NCBIfam" id="NF045687">
    <property type="entry name" value="LycopCycCtrL"/>
    <property type="match status" value="1"/>
</dbReference>
<comment type="similarity">
    <text evidence="1">Belongs to the lycopene cyclase family.</text>
</comment>
<reference evidence="4 5" key="1">
    <citation type="journal article" date="2007" name="PLoS Genet.">
        <title>Patterns and implications of gene gain and loss in the evolution of Prochlorococcus.</title>
        <authorList>
            <person name="Kettler G.C."/>
            <person name="Martiny A.C."/>
            <person name="Huang K."/>
            <person name="Zucker J."/>
            <person name="Coleman M.L."/>
            <person name="Rodrigue S."/>
            <person name="Chen F."/>
            <person name="Lapidus A."/>
            <person name="Ferriera S."/>
            <person name="Johnson J."/>
            <person name="Steglich C."/>
            <person name="Church G.M."/>
            <person name="Richardson P."/>
            <person name="Chisholm S.W."/>
        </authorList>
    </citation>
    <scope>NUCLEOTIDE SEQUENCE [LARGE SCALE GENOMIC DNA]</scope>
    <source>
        <strain evidence="4 5">MIT 9303</strain>
    </source>
</reference>
<name>A2CC76_PROM3</name>
<gene>
    <name evidence="4" type="ordered locus">P9303_23511</name>
</gene>
<evidence type="ECO:0000313" key="5">
    <source>
        <dbReference type="Proteomes" id="UP000002274"/>
    </source>
</evidence>
<dbReference type="AlphaFoldDB" id="A2CC76"/>
<dbReference type="InterPro" id="IPR010108">
    <property type="entry name" value="Lycopene_cyclase_b/e"/>
</dbReference>
<evidence type="ECO:0000256" key="2">
    <source>
        <dbReference type="ARBA" id="ARBA00022746"/>
    </source>
</evidence>
<dbReference type="NCBIfam" id="TIGR01790">
    <property type="entry name" value="carotene-cycl"/>
    <property type="match status" value="1"/>
</dbReference>
<dbReference type="SUPFAM" id="SSF51905">
    <property type="entry name" value="FAD/NAD(P)-binding domain"/>
    <property type="match status" value="1"/>
</dbReference>
<dbReference type="EMBL" id="CP000554">
    <property type="protein sequence ID" value="ABM79086.1"/>
    <property type="molecule type" value="Genomic_DNA"/>
</dbReference>
<accession>A2CC76</accession>
<organism evidence="4 5">
    <name type="scientific">Prochlorococcus marinus (strain MIT 9303)</name>
    <dbReference type="NCBI Taxonomy" id="59922"/>
    <lineage>
        <taxon>Bacteria</taxon>
        <taxon>Bacillati</taxon>
        <taxon>Cyanobacteriota</taxon>
        <taxon>Cyanophyceae</taxon>
        <taxon>Synechococcales</taxon>
        <taxon>Prochlorococcaceae</taxon>
        <taxon>Prochlorococcus</taxon>
    </lineage>
</organism>
<dbReference type="GO" id="GO:0016860">
    <property type="term" value="F:intramolecular oxidoreductase activity"/>
    <property type="evidence" value="ECO:0007669"/>
    <property type="project" value="UniProtKB-ARBA"/>
</dbReference>
<dbReference type="RefSeq" id="WP_011826949.1">
    <property type="nucleotide sequence ID" value="NC_008820.1"/>
</dbReference>